<comment type="caution">
    <text evidence="1">The sequence shown here is derived from an EMBL/GenBank/DDBJ whole genome shotgun (WGS) entry which is preliminary data.</text>
</comment>
<protein>
    <submittedName>
        <fullName evidence="1">Uncharacterized protein</fullName>
    </submittedName>
</protein>
<evidence type="ECO:0000313" key="1">
    <source>
        <dbReference type="EMBL" id="MCD9638307.1"/>
    </source>
</evidence>
<evidence type="ECO:0000313" key="2">
    <source>
        <dbReference type="Proteomes" id="UP000823775"/>
    </source>
</evidence>
<accession>A0ABS8UVD6</accession>
<reference evidence="1 2" key="1">
    <citation type="journal article" date="2021" name="BMC Genomics">
        <title>Datura genome reveals duplications of psychoactive alkaloid biosynthetic genes and high mutation rate following tissue culture.</title>
        <authorList>
            <person name="Rajewski A."/>
            <person name="Carter-House D."/>
            <person name="Stajich J."/>
            <person name="Litt A."/>
        </authorList>
    </citation>
    <scope>NUCLEOTIDE SEQUENCE [LARGE SCALE GENOMIC DNA]</scope>
    <source>
        <strain evidence="1">AR-01</strain>
    </source>
</reference>
<proteinExistence type="predicted"/>
<keyword evidence="2" id="KW-1185">Reference proteome</keyword>
<dbReference type="EMBL" id="JACEIK010002667">
    <property type="protein sequence ID" value="MCD9638307.1"/>
    <property type="molecule type" value="Genomic_DNA"/>
</dbReference>
<dbReference type="Proteomes" id="UP000823775">
    <property type="component" value="Unassembled WGS sequence"/>
</dbReference>
<name>A0ABS8UVD6_DATST</name>
<sequence>MPLAPKVKIDIVVLQNKFLPLYTNIMAIGLCQLTFTLENANINMLLWATYLLDNYGVDVELPPLEKAFDISNMVESCADRNTGLTIEQMTFLGIDEDPLLPPDKDLNSKGDDEA</sequence>
<gene>
    <name evidence="1" type="ORF">HAX54_022182</name>
</gene>
<organism evidence="1 2">
    <name type="scientific">Datura stramonium</name>
    <name type="common">Jimsonweed</name>
    <name type="synonym">Common thornapple</name>
    <dbReference type="NCBI Taxonomy" id="4076"/>
    <lineage>
        <taxon>Eukaryota</taxon>
        <taxon>Viridiplantae</taxon>
        <taxon>Streptophyta</taxon>
        <taxon>Embryophyta</taxon>
        <taxon>Tracheophyta</taxon>
        <taxon>Spermatophyta</taxon>
        <taxon>Magnoliopsida</taxon>
        <taxon>eudicotyledons</taxon>
        <taxon>Gunneridae</taxon>
        <taxon>Pentapetalae</taxon>
        <taxon>asterids</taxon>
        <taxon>lamiids</taxon>
        <taxon>Solanales</taxon>
        <taxon>Solanaceae</taxon>
        <taxon>Solanoideae</taxon>
        <taxon>Datureae</taxon>
        <taxon>Datura</taxon>
    </lineage>
</organism>